<dbReference type="PROSITE" id="PS51318">
    <property type="entry name" value="TAT"/>
    <property type="match status" value="1"/>
</dbReference>
<dbReference type="PANTHER" id="PTHR47791">
    <property type="entry name" value="MEIOTICALLY UP-REGULATED GENE 191 PROTEIN"/>
    <property type="match status" value="1"/>
</dbReference>
<dbReference type="InterPro" id="IPR032109">
    <property type="entry name" value="Big_3_5"/>
</dbReference>
<dbReference type="InterPro" id="IPR005198">
    <property type="entry name" value="Glyco_hydro_76"/>
</dbReference>
<dbReference type="InterPro" id="IPR053169">
    <property type="entry name" value="MUG_Protein"/>
</dbReference>
<dbReference type="Pfam" id="PF16640">
    <property type="entry name" value="Big_3_5"/>
    <property type="match status" value="1"/>
</dbReference>
<evidence type="ECO:0000313" key="2">
    <source>
        <dbReference type="EMBL" id="TQL64095.1"/>
    </source>
</evidence>
<gene>
    <name evidence="2" type="ORF">FB461_0580</name>
</gene>
<dbReference type="InterPro" id="IPR058094">
    <property type="entry name" value="Ig-like_OmpL47-like"/>
</dbReference>
<comment type="caution">
    <text evidence="2">The sequence shown here is derived from an EMBL/GenBank/DDBJ whole genome shotgun (WGS) entry which is preliminary data.</text>
</comment>
<evidence type="ECO:0000313" key="3">
    <source>
        <dbReference type="Proteomes" id="UP000315389"/>
    </source>
</evidence>
<name>A0A542ZUP7_RARFA</name>
<dbReference type="SUPFAM" id="SSF48208">
    <property type="entry name" value="Six-hairpin glycosidases"/>
    <property type="match status" value="1"/>
</dbReference>
<sequence length="875" mass="92061">MSHPRSSPRTRLRRMLTASAAGALVLQLGIAVSVPTSSIAAAGDRVASQKTVNGRTVSLVVNDASGEIRSVVTGAQNGDKAWLDRSVNGFTNWTLINYTDSVSGGTLTTGAASDKVGSQYALLRACAEAGGQTDCTPVGEASRTQLGDVLAATNGLEAYWGNSSKLYDTDPTGTQPTNAWIKWWHSAVATSALAATVRATRDESYLTKLDTIFESNKNKDESGIGKDTFRNKYIDDTGWWAMAWIDTYRLTGNEKYLTAATTAAQFMSTYPGTCGGVLWHTDATYHAAISNGLYLQVASALYSETGDQLWKNRAQTQWQWYANSGLITADGRVVDGVSASNCTAGGGVYTYNQGVLLSALVEYYHATDDASVLGVARTVADRFTTNTGLNTAASLGVMRDSCESGTGGGNGQYGYPCSNDGPTFKGPAVRGLAELNAELSDKPYTAYLDKQRTSALKYARNATKSPGTDQYGLRWWDSGADKQHIGNQVAAVMLLANTYTVPDVAPAPLEAPSITLSPASPGTNGWFTTPVAATISATDLPSGAVVEYALATGEWHVYDGPITLTEGSGSHLYARVRSDSHSPSTSGITAVSFAIDATAPASDAAFDPAERLVTITTTDTRSGVASVEYRIGTGEWIAYSAPFSPGDASTTVYYRASDQAGNVTSVKSLGITKKRADGELIRSEVRISSTTQKVAYGTQVRVTVTVLTDEPSVSSSGRVEVRDDAGVIGSAAIVAGRATIALPRSLRPGYHSFTATYLGDTATYSSSAGFGLQVVKTGARISVTAPKKIKRAKRATVKVAVKSSTGVSAAGKVKVVVTKGKRKVIAKTIKVGASGVKSLKLKRLKAGKYKIKVTYQGSSTVGKKAAAAKKLTVRK</sequence>
<dbReference type="NCBIfam" id="NF047446">
    <property type="entry name" value="barrel_OmpL47"/>
    <property type="match status" value="1"/>
</dbReference>
<dbReference type="AlphaFoldDB" id="A0A542ZUP7"/>
<evidence type="ECO:0000259" key="1">
    <source>
        <dbReference type="Pfam" id="PF16640"/>
    </source>
</evidence>
<dbReference type="InterPro" id="IPR013783">
    <property type="entry name" value="Ig-like_fold"/>
</dbReference>
<protein>
    <submittedName>
        <fullName evidence="2">Ig-like domain-containing protein</fullName>
    </submittedName>
</protein>
<dbReference type="Gene3D" id="2.60.40.10">
    <property type="entry name" value="Immunoglobulins"/>
    <property type="match status" value="2"/>
</dbReference>
<organism evidence="2 3">
    <name type="scientific">Rarobacter faecitabidus</name>
    <dbReference type="NCBI Taxonomy" id="13243"/>
    <lineage>
        <taxon>Bacteria</taxon>
        <taxon>Bacillati</taxon>
        <taxon>Actinomycetota</taxon>
        <taxon>Actinomycetes</taxon>
        <taxon>Micrococcales</taxon>
        <taxon>Rarobacteraceae</taxon>
        <taxon>Rarobacter</taxon>
    </lineage>
</organism>
<accession>A0A542ZUP7</accession>
<dbReference type="Proteomes" id="UP000315389">
    <property type="component" value="Unassembled WGS sequence"/>
</dbReference>
<reference evidence="2 3" key="1">
    <citation type="submission" date="2019-06" db="EMBL/GenBank/DDBJ databases">
        <title>Sequencing the genomes of 1000 actinobacteria strains.</title>
        <authorList>
            <person name="Klenk H.-P."/>
        </authorList>
    </citation>
    <scope>NUCLEOTIDE SEQUENCE [LARGE SCALE GENOMIC DNA]</scope>
    <source>
        <strain evidence="2 3">DSM 4813</strain>
    </source>
</reference>
<dbReference type="Pfam" id="PF03663">
    <property type="entry name" value="Glyco_hydro_76"/>
    <property type="match status" value="1"/>
</dbReference>
<proteinExistence type="predicted"/>
<dbReference type="InterPro" id="IPR008928">
    <property type="entry name" value="6-hairpin_glycosidase_sf"/>
</dbReference>
<dbReference type="EMBL" id="VFOS01000001">
    <property type="protein sequence ID" value="TQL64095.1"/>
    <property type="molecule type" value="Genomic_DNA"/>
</dbReference>
<dbReference type="RefSeq" id="WP_170222582.1">
    <property type="nucleotide sequence ID" value="NZ_BAAASV010000003.1"/>
</dbReference>
<dbReference type="Gene3D" id="1.50.10.20">
    <property type="match status" value="1"/>
</dbReference>
<dbReference type="GO" id="GO:0005975">
    <property type="term" value="P:carbohydrate metabolic process"/>
    <property type="evidence" value="ECO:0007669"/>
    <property type="project" value="InterPro"/>
</dbReference>
<dbReference type="InterPro" id="IPR006311">
    <property type="entry name" value="TAT_signal"/>
</dbReference>
<feature type="domain" description="Bacterial Ig-like" evidence="1">
    <location>
        <begin position="688"/>
        <end position="768"/>
    </location>
</feature>
<keyword evidence="3" id="KW-1185">Reference proteome</keyword>
<dbReference type="PANTHER" id="PTHR47791:SF3">
    <property type="entry name" value="MEIOTICALLY UP-REGULATED GENE 191 PROTEIN"/>
    <property type="match status" value="1"/>
</dbReference>